<reference evidence="3" key="1">
    <citation type="submission" date="2021-02" db="EMBL/GenBank/DDBJ databases">
        <title>Genome sequence Cadophora malorum strain M34.</title>
        <authorList>
            <person name="Stefanovic E."/>
            <person name="Vu D."/>
            <person name="Scully C."/>
            <person name="Dijksterhuis J."/>
            <person name="Roader J."/>
            <person name="Houbraken J."/>
        </authorList>
    </citation>
    <scope>NUCLEOTIDE SEQUENCE</scope>
    <source>
        <strain evidence="3">M34</strain>
    </source>
</reference>
<name>A0A8H7WJS2_9HELO</name>
<dbReference type="EMBL" id="JAFJYH010000004">
    <property type="protein sequence ID" value="KAG4426180.1"/>
    <property type="molecule type" value="Genomic_DNA"/>
</dbReference>
<evidence type="ECO:0000313" key="3">
    <source>
        <dbReference type="EMBL" id="KAG4426180.1"/>
    </source>
</evidence>
<dbReference type="Proteomes" id="UP000664132">
    <property type="component" value="Unassembled WGS sequence"/>
</dbReference>
<dbReference type="InterPro" id="IPR045030">
    <property type="entry name" value="LYSM1-4"/>
</dbReference>
<comment type="caution">
    <text evidence="3">The sequence shown here is derived from an EMBL/GenBank/DDBJ whole genome shotgun (WGS) entry which is preliminary data.</text>
</comment>
<proteinExistence type="predicted"/>
<feature type="compositionally biased region" description="Polar residues" evidence="1">
    <location>
        <begin position="100"/>
        <end position="109"/>
    </location>
</feature>
<feature type="compositionally biased region" description="Basic residues" evidence="1">
    <location>
        <begin position="254"/>
        <end position="270"/>
    </location>
</feature>
<dbReference type="InterPro" id="IPR036779">
    <property type="entry name" value="LysM_dom_sf"/>
</dbReference>
<protein>
    <recommendedName>
        <fullName evidence="2">LysM domain-containing protein</fullName>
    </recommendedName>
</protein>
<evidence type="ECO:0000259" key="2">
    <source>
        <dbReference type="PROSITE" id="PS51782"/>
    </source>
</evidence>
<dbReference type="AlphaFoldDB" id="A0A8H7WJS2"/>
<gene>
    <name evidence="3" type="ORF">IFR04_000646</name>
</gene>
<evidence type="ECO:0000256" key="1">
    <source>
        <dbReference type="SAM" id="MobiDB-lite"/>
    </source>
</evidence>
<sequence>MAEESCCTCATLLKNVLPQYDEKSEKPKGHDRRLECCGRVICGNCIADNQRFATYCPFCQVSTKPSPLPQGLRDPPIYTPPSSTSKQPQEPPAYSDELPSYSSLTNPQTVLPEKSSDTAPAEDVLHFLDHENDTLTSLSFRYGVPIAALRKANNITSDHLLLARRTVVIPGEFYKGGVSLSPRPVEGEEEERRKGIVRRWMVACKVSDVAPKYRYDVALVYLKQVDYDLEAAIEAYREDERWEKEHPIEANVKGKGKRHDVGKRRFTGQR</sequence>
<evidence type="ECO:0000313" key="4">
    <source>
        <dbReference type="Proteomes" id="UP000664132"/>
    </source>
</evidence>
<dbReference type="Gene3D" id="3.10.350.10">
    <property type="entry name" value="LysM domain"/>
    <property type="match status" value="1"/>
</dbReference>
<accession>A0A8H7WJS2</accession>
<dbReference type="PANTHER" id="PTHR20932">
    <property type="entry name" value="LYSM AND PUTATIVE PEPTIDOGLYCAN-BINDING DOMAIN-CONTAINING PROTEIN"/>
    <property type="match status" value="1"/>
</dbReference>
<organism evidence="3 4">
    <name type="scientific">Cadophora malorum</name>
    <dbReference type="NCBI Taxonomy" id="108018"/>
    <lineage>
        <taxon>Eukaryota</taxon>
        <taxon>Fungi</taxon>
        <taxon>Dikarya</taxon>
        <taxon>Ascomycota</taxon>
        <taxon>Pezizomycotina</taxon>
        <taxon>Leotiomycetes</taxon>
        <taxon>Helotiales</taxon>
        <taxon>Ploettnerulaceae</taxon>
        <taxon>Cadophora</taxon>
    </lineage>
</organism>
<dbReference type="InterPro" id="IPR018392">
    <property type="entry name" value="LysM"/>
</dbReference>
<dbReference type="CDD" id="cd00118">
    <property type="entry name" value="LysM"/>
    <property type="match status" value="1"/>
</dbReference>
<dbReference type="OrthoDB" id="2107166at2759"/>
<feature type="region of interest" description="Disordered" evidence="1">
    <location>
        <begin position="67"/>
        <end position="116"/>
    </location>
</feature>
<dbReference type="PANTHER" id="PTHR20932:SF31">
    <property type="entry name" value="RING-TYPE DOMAIN-CONTAINING PROTEIN"/>
    <property type="match status" value="1"/>
</dbReference>
<keyword evidence="4" id="KW-1185">Reference proteome</keyword>
<dbReference type="PROSITE" id="PS51782">
    <property type="entry name" value="LYSM"/>
    <property type="match status" value="1"/>
</dbReference>
<feature type="domain" description="LysM" evidence="2">
    <location>
        <begin position="125"/>
        <end position="169"/>
    </location>
</feature>
<feature type="region of interest" description="Disordered" evidence="1">
    <location>
        <begin position="248"/>
        <end position="270"/>
    </location>
</feature>
<dbReference type="Pfam" id="PF01476">
    <property type="entry name" value="LysM"/>
    <property type="match status" value="1"/>
</dbReference>